<organism evidence="1 2">
    <name type="scientific">Enteractinococcus fodinae</name>
    <dbReference type="NCBI Taxonomy" id="684663"/>
    <lineage>
        <taxon>Bacteria</taxon>
        <taxon>Bacillati</taxon>
        <taxon>Actinomycetota</taxon>
        <taxon>Actinomycetes</taxon>
        <taxon>Micrococcales</taxon>
        <taxon>Micrococcaceae</taxon>
    </lineage>
</organism>
<protein>
    <submittedName>
        <fullName evidence="1">Alkylation response protein AidB-like acyl-CoA dehydrogenase</fullName>
    </submittedName>
</protein>
<dbReference type="PANTHER" id="PTHR43884">
    <property type="entry name" value="ACYL-COA DEHYDROGENASE"/>
    <property type="match status" value="1"/>
</dbReference>
<proteinExistence type="predicted"/>
<dbReference type="SUPFAM" id="SSF56645">
    <property type="entry name" value="Acyl-CoA dehydrogenase NM domain-like"/>
    <property type="match status" value="1"/>
</dbReference>
<evidence type="ECO:0000313" key="1">
    <source>
        <dbReference type="EMBL" id="MDR7346651.1"/>
    </source>
</evidence>
<dbReference type="PANTHER" id="PTHR43884:SF12">
    <property type="entry name" value="ISOVALERYL-COA DEHYDROGENASE, MITOCHONDRIAL-RELATED"/>
    <property type="match status" value="1"/>
</dbReference>
<dbReference type="Proteomes" id="UP001183794">
    <property type="component" value="Unassembled WGS sequence"/>
</dbReference>
<dbReference type="InterPro" id="IPR009100">
    <property type="entry name" value="AcylCoA_DH/oxidase_NM_dom_sf"/>
</dbReference>
<gene>
    <name evidence="1" type="ORF">J2S62_000908</name>
</gene>
<dbReference type="RefSeq" id="WP_310171870.1">
    <property type="nucleotide sequence ID" value="NZ_BAABHE010000002.1"/>
</dbReference>
<comment type="caution">
    <text evidence="1">The sequence shown here is derived from an EMBL/GenBank/DDBJ whole genome shotgun (WGS) entry which is preliminary data.</text>
</comment>
<keyword evidence="2" id="KW-1185">Reference proteome</keyword>
<evidence type="ECO:0000313" key="2">
    <source>
        <dbReference type="Proteomes" id="UP001183794"/>
    </source>
</evidence>
<dbReference type="InterPro" id="IPR046373">
    <property type="entry name" value="Acyl-CoA_Oxase/DH_mid-dom_sf"/>
</dbReference>
<name>A0ABU2B052_9MICC</name>
<accession>A0ABU2B052</accession>
<reference evidence="1 2" key="1">
    <citation type="submission" date="2023-07" db="EMBL/GenBank/DDBJ databases">
        <title>Sequencing the genomes of 1000 actinobacteria strains.</title>
        <authorList>
            <person name="Klenk H.-P."/>
        </authorList>
    </citation>
    <scope>NUCLEOTIDE SEQUENCE [LARGE SCALE GENOMIC DNA]</scope>
    <source>
        <strain evidence="1 2">DSM 22966</strain>
    </source>
</reference>
<dbReference type="Gene3D" id="2.40.110.10">
    <property type="entry name" value="Butyryl-CoA Dehydrogenase, subunit A, domain 2"/>
    <property type="match status" value="1"/>
</dbReference>
<dbReference type="EMBL" id="JAVDYJ010000001">
    <property type="protein sequence ID" value="MDR7346651.1"/>
    <property type="molecule type" value="Genomic_DNA"/>
</dbReference>
<sequence>MTSPQAQQRLTNVTISDTLLSAVASNAAAIDLGQQTTRQYLSDLAAAGLADLGADPDHGSLLEQAAVIERLAEKSLSTAFSLWCHRMCIAYLRDAKEGYAHKLQTKLRSGKLIGSSAMASGFQYAAGLGDLSLRVHRDTSGTLRLTGHLGWAFFAPAYGPSESLDPVVVAFPVCADGVEVGPELDLLALRGTASTSVAVTDVVLPEEQILTTDLTAFLGRARPVLSVLQASFCVGLASESYRHLRTQLTGVKQTFTAEFEHVANRLAQVKHQLVELLSMLDTGQPPAIQRLIAARLEAGVVATELTRLETITAGSRGFVTTSAVNRRSREATFIPLQAPTEAQLRTELASLRAPDQPR</sequence>